<keyword evidence="3" id="KW-1185">Reference proteome</keyword>
<keyword evidence="2" id="KW-0067">ATP-binding</keyword>
<evidence type="ECO:0000313" key="2">
    <source>
        <dbReference type="EMBL" id="WZF88015.1"/>
    </source>
</evidence>
<accession>A0ABZ2VZV0</accession>
<proteinExistence type="predicted"/>
<organism evidence="2 3">
    <name type="scientific">Marinobacter metalliresistant</name>
    <dbReference type="NCBI Taxonomy" id="2961995"/>
    <lineage>
        <taxon>Bacteria</taxon>
        <taxon>Pseudomonadati</taxon>
        <taxon>Pseudomonadota</taxon>
        <taxon>Gammaproteobacteria</taxon>
        <taxon>Pseudomonadales</taxon>
        <taxon>Marinobacteraceae</taxon>
        <taxon>Marinobacter</taxon>
    </lineage>
</organism>
<dbReference type="Proteomes" id="UP001475781">
    <property type="component" value="Chromosome"/>
</dbReference>
<feature type="domain" description="IstB-like ATP-binding" evidence="1">
    <location>
        <begin position="12"/>
        <end position="71"/>
    </location>
</feature>
<dbReference type="EMBL" id="CP101118">
    <property type="protein sequence ID" value="WZF88015.1"/>
    <property type="molecule type" value="Genomic_DNA"/>
</dbReference>
<dbReference type="InterPro" id="IPR027417">
    <property type="entry name" value="P-loop_NTPase"/>
</dbReference>
<dbReference type="InterPro" id="IPR002611">
    <property type="entry name" value="IstB_ATP-bd"/>
</dbReference>
<name>A0ABZ2VZV0_9GAMM</name>
<evidence type="ECO:0000313" key="3">
    <source>
        <dbReference type="Proteomes" id="UP001475781"/>
    </source>
</evidence>
<gene>
    <name evidence="2" type="ORF">NLK58_17055</name>
</gene>
<dbReference type="RefSeq" id="WP_053114435.1">
    <property type="nucleotide sequence ID" value="NZ_CP101118.1"/>
</dbReference>
<dbReference type="Gene3D" id="3.40.50.300">
    <property type="entry name" value="P-loop containing nucleotide triphosphate hydrolases"/>
    <property type="match status" value="1"/>
</dbReference>
<keyword evidence="2" id="KW-0547">Nucleotide-binding</keyword>
<protein>
    <submittedName>
        <fullName evidence="2">ATP-binding protein</fullName>
    </submittedName>
</protein>
<dbReference type="GO" id="GO:0005524">
    <property type="term" value="F:ATP binding"/>
    <property type="evidence" value="ECO:0007669"/>
    <property type="project" value="UniProtKB-KW"/>
</dbReference>
<reference evidence="2 3" key="1">
    <citation type="submission" date="2022-07" db="EMBL/GenBank/DDBJ databases">
        <title>A copper resistant bacterium isolated from sediment samples of deep sea hydrothermal areas.</title>
        <authorList>
            <person name="Zeng X."/>
        </authorList>
    </citation>
    <scope>NUCLEOTIDE SEQUENCE [LARGE SCALE GENOMIC DNA]</scope>
    <source>
        <strain evidence="3">CuT 6</strain>
    </source>
</reference>
<evidence type="ECO:0000259" key="1">
    <source>
        <dbReference type="Pfam" id="PF01695"/>
    </source>
</evidence>
<sequence>MFISPSGVGRSTQQARYNLLQLIDSLYEYRSIILTTTKNLISWGEFFRDDNVEVPIIDRTIQPLTLLVLGGETLD</sequence>
<dbReference type="Pfam" id="PF01695">
    <property type="entry name" value="IstB_IS21"/>
    <property type="match status" value="1"/>
</dbReference>